<dbReference type="Proteomes" id="UP001620626">
    <property type="component" value="Unassembled WGS sequence"/>
</dbReference>
<dbReference type="EMBL" id="JBICBT010001298">
    <property type="protein sequence ID" value="KAL3074101.1"/>
    <property type="molecule type" value="Genomic_DNA"/>
</dbReference>
<comment type="caution">
    <text evidence="2">The sequence shown here is derived from an EMBL/GenBank/DDBJ whole genome shotgun (WGS) entry which is preliminary data.</text>
</comment>
<protein>
    <submittedName>
        <fullName evidence="2">Uncharacterized protein</fullName>
    </submittedName>
</protein>
<sequence length="181" mass="20011">MANPSAAITFALFSAFWTIIFEATCNDSFSDTFTTFIISRTEAVDDGVAPLDISSAEQQQNLVALDFGRVRELPQMIGQIAIEHIVVEDGIFSGVYSCQSNIEFQFDGISFCDGKMHRMLFSFGAILSAEIGRPKQTDSENSNYLRSLLKAYECVGGSLKQDEGRKICASQSIKQRRIVPI</sequence>
<gene>
    <name evidence="2" type="ORF">niasHT_033309</name>
</gene>
<dbReference type="AlphaFoldDB" id="A0ABD2I4L4"/>
<name>A0ABD2I4L4_9BILA</name>
<accession>A0ABD2I4L4</accession>
<reference evidence="2 3" key="1">
    <citation type="submission" date="2024-10" db="EMBL/GenBank/DDBJ databases">
        <authorList>
            <person name="Kim D."/>
        </authorList>
    </citation>
    <scope>NUCLEOTIDE SEQUENCE [LARGE SCALE GENOMIC DNA]</scope>
    <source>
        <strain evidence="2">BH-2024</strain>
    </source>
</reference>
<feature type="signal peptide" evidence="1">
    <location>
        <begin position="1"/>
        <end position="22"/>
    </location>
</feature>
<keyword evidence="3" id="KW-1185">Reference proteome</keyword>
<evidence type="ECO:0000256" key="1">
    <source>
        <dbReference type="SAM" id="SignalP"/>
    </source>
</evidence>
<feature type="chain" id="PRO_5044858231" evidence="1">
    <location>
        <begin position="23"/>
        <end position="181"/>
    </location>
</feature>
<organism evidence="2 3">
    <name type="scientific">Heterodera trifolii</name>
    <dbReference type="NCBI Taxonomy" id="157864"/>
    <lineage>
        <taxon>Eukaryota</taxon>
        <taxon>Metazoa</taxon>
        <taxon>Ecdysozoa</taxon>
        <taxon>Nematoda</taxon>
        <taxon>Chromadorea</taxon>
        <taxon>Rhabditida</taxon>
        <taxon>Tylenchina</taxon>
        <taxon>Tylenchomorpha</taxon>
        <taxon>Tylenchoidea</taxon>
        <taxon>Heteroderidae</taxon>
        <taxon>Heteroderinae</taxon>
        <taxon>Heterodera</taxon>
    </lineage>
</organism>
<evidence type="ECO:0000313" key="3">
    <source>
        <dbReference type="Proteomes" id="UP001620626"/>
    </source>
</evidence>
<keyword evidence="1" id="KW-0732">Signal</keyword>
<proteinExistence type="predicted"/>
<evidence type="ECO:0000313" key="2">
    <source>
        <dbReference type="EMBL" id="KAL3074101.1"/>
    </source>
</evidence>